<dbReference type="Pfam" id="PF01979">
    <property type="entry name" value="Amidohydro_1"/>
    <property type="match status" value="1"/>
</dbReference>
<evidence type="ECO:0000256" key="1">
    <source>
        <dbReference type="ARBA" id="ARBA00022801"/>
    </source>
</evidence>
<feature type="region of interest" description="Disordered" evidence="2">
    <location>
        <begin position="1"/>
        <end position="36"/>
    </location>
</feature>
<dbReference type="InterPro" id="IPR006680">
    <property type="entry name" value="Amidohydro-rel"/>
</dbReference>
<dbReference type="SUPFAM" id="SSF51556">
    <property type="entry name" value="Metallo-dependent hydrolases"/>
    <property type="match status" value="1"/>
</dbReference>
<gene>
    <name evidence="5" type="ORF">CEP52_011773</name>
</gene>
<sequence>MEPRCPEQQQWTKKAGLPPYSSLSLPPPSGVYPRGRRSVRRSRALRLFALACLVFIVFAQWRQIGSKKVTTLSLKKLNEDLGTCKKLRAKPQDPPGLGRDKNARYIDGGKPTLIKNATIWVGEPVKGTSEEDARAGKGWEWVSSDVFLEKGLIQRVDKDILLSSLPDDTVVYDAHGRRLTSGIIDMHSHVGVYPLPSLDGNSDGNEMSDNITPWARAIDSFYPFDPQLQVIKSGGVTTSLVLPGSGNNIGGEAYVIKHALGKKDGRKEISAEDLLADPDRNWRYMKMACGENAKRVHGRVGNRPFSRMGESYEFRHAFERASELVQKQDDWCNKAETLGVEALDEYLPQEIAWEALGAALRGQVHINTHCYTVPDLEAMVDHTNEFKFPVRAFHHAHQTYLVPEILKRTWGGRPPAAALFADNMYYKTEAYIGSEYAGKILYENNLTSVYVSDNPVLNAQHVLFEAAKAYHYGLPYHAALAGVTSAPADLLGLGKRLGKVKPGFDADIAVWDSDPLSVGAAPVQVWIDGTAQFEDPVELSKPAEAKTPNDIPAEIVEEPTKLDSVLFTGITKMFLDKDRFYESEGTPFNVVISNGKISCIGNCDSEFDAATATGAKTISLKNGYLTRAFTAVAGTLGLNAIDAESTTDNGPNPVVFSRAVDGLMLDTKKLHVAARYGVTRAISAPTYSGGATHFGTSVGFVTSALTSLEEGAVFASDLAVHYTLDVNVRSATSYSAAFGALRTKLLTAVTSTDPVLNSFSEEAYLKKVVNGERVLALTINGADGIATALKIKSEVEDVLLETGVAGSVQRLKLAIIGGAEAHLVAKELAEAGVGVILSQLQSLGDTWDSRRVLTGAPLTNGTTIDALIDAGVQAAIGLREDWQLRDLGFAAGTAYKNSGGRLNEKDALDLVSTNIYRILGAEAGTTDDIGHFMVSEGSPLEIGSRIKAIGSGKSQVSVFV</sequence>
<feature type="domain" description="Amidohydrolase-related" evidence="4">
    <location>
        <begin position="350"/>
        <end position="529"/>
    </location>
</feature>
<dbReference type="AlphaFoldDB" id="A0A428T1M9"/>
<name>A0A428T1M9_9HYPO</name>
<dbReference type="PANTHER" id="PTHR11113:SF14">
    <property type="entry name" value="N-ACETYLGLUCOSAMINE-6-PHOSPHATE DEACETYLASE"/>
    <property type="match status" value="1"/>
</dbReference>
<evidence type="ECO:0000256" key="3">
    <source>
        <dbReference type="SAM" id="Phobius"/>
    </source>
</evidence>
<keyword evidence="3" id="KW-1133">Transmembrane helix</keyword>
<protein>
    <recommendedName>
        <fullName evidence="4">Amidohydrolase-related domain-containing protein</fullName>
    </recommendedName>
</protein>
<evidence type="ECO:0000259" key="4">
    <source>
        <dbReference type="Pfam" id="PF01979"/>
    </source>
</evidence>
<organism evidence="5 6">
    <name type="scientific">Fusarium oligoseptatum</name>
    <dbReference type="NCBI Taxonomy" id="2604345"/>
    <lineage>
        <taxon>Eukaryota</taxon>
        <taxon>Fungi</taxon>
        <taxon>Dikarya</taxon>
        <taxon>Ascomycota</taxon>
        <taxon>Pezizomycotina</taxon>
        <taxon>Sordariomycetes</taxon>
        <taxon>Hypocreomycetidae</taxon>
        <taxon>Hypocreales</taxon>
        <taxon>Nectriaceae</taxon>
        <taxon>Fusarium</taxon>
        <taxon>Fusarium solani species complex</taxon>
    </lineage>
</organism>
<reference evidence="5 6" key="1">
    <citation type="submission" date="2017-06" db="EMBL/GenBank/DDBJ databases">
        <title>Comparative genomic analysis of Ambrosia Fusariam Clade fungi.</title>
        <authorList>
            <person name="Stajich J.E."/>
            <person name="Carrillo J."/>
            <person name="Kijimoto T."/>
            <person name="Eskalen A."/>
            <person name="O'Donnell K."/>
            <person name="Kasson M."/>
        </authorList>
    </citation>
    <scope>NUCLEOTIDE SEQUENCE [LARGE SCALE GENOMIC DNA]</scope>
    <source>
        <strain evidence="5 6">NRRL62579</strain>
    </source>
</reference>
<evidence type="ECO:0000256" key="2">
    <source>
        <dbReference type="SAM" id="MobiDB-lite"/>
    </source>
</evidence>
<dbReference type="PANTHER" id="PTHR11113">
    <property type="entry name" value="N-ACETYLGLUCOSAMINE-6-PHOSPHATE DEACETYLASE"/>
    <property type="match status" value="1"/>
</dbReference>
<dbReference type="CDD" id="cd01309">
    <property type="entry name" value="Met_dep_hydrolase_C"/>
    <property type="match status" value="1"/>
</dbReference>
<keyword evidence="1" id="KW-0378">Hydrolase</keyword>
<keyword evidence="6" id="KW-1185">Reference proteome</keyword>
<proteinExistence type="predicted"/>
<dbReference type="EMBL" id="NKCK01000145">
    <property type="protein sequence ID" value="RSL95955.1"/>
    <property type="molecule type" value="Genomic_DNA"/>
</dbReference>
<dbReference type="SUPFAM" id="SSF51338">
    <property type="entry name" value="Composite domain of metallo-dependent hydrolases"/>
    <property type="match status" value="1"/>
</dbReference>
<dbReference type="InterPro" id="IPR011059">
    <property type="entry name" value="Metal-dep_hydrolase_composite"/>
</dbReference>
<comment type="caution">
    <text evidence="5">The sequence shown here is derived from an EMBL/GenBank/DDBJ whole genome shotgun (WGS) entry which is preliminary data.</text>
</comment>
<evidence type="ECO:0000313" key="6">
    <source>
        <dbReference type="Proteomes" id="UP000287144"/>
    </source>
</evidence>
<dbReference type="Gene3D" id="3.20.20.140">
    <property type="entry name" value="Metal-dependent hydrolases"/>
    <property type="match status" value="2"/>
</dbReference>
<keyword evidence="3" id="KW-0472">Membrane</keyword>
<feature type="transmembrane region" description="Helical" evidence="3">
    <location>
        <begin position="44"/>
        <end position="61"/>
    </location>
</feature>
<evidence type="ECO:0000313" key="5">
    <source>
        <dbReference type="EMBL" id="RSL95955.1"/>
    </source>
</evidence>
<dbReference type="GO" id="GO:0006046">
    <property type="term" value="P:N-acetylglucosamine catabolic process"/>
    <property type="evidence" value="ECO:0007669"/>
    <property type="project" value="TreeGrafter"/>
</dbReference>
<dbReference type="Proteomes" id="UP000287144">
    <property type="component" value="Unassembled WGS sequence"/>
</dbReference>
<dbReference type="InterPro" id="IPR032466">
    <property type="entry name" value="Metal_Hydrolase"/>
</dbReference>
<accession>A0A428T1M9</accession>
<keyword evidence="3" id="KW-0812">Transmembrane</keyword>
<dbReference type="GO" id="GO:0008448">
    <property type="term" value="F:N-acetylglucosamine-6-phosphate deacetylase activity"/>
    <property type="evidence" value="ECO:0007669"/>
    <property type="project" value="TreeGrafter"/>
</dbReference>